<dbReference type="RefSeq" id="WP_264791594.1">
    <property type="nucleotide sequence ID" value="NZ_AP026867.1"/>
</dbReference>
<keyword evidence="2" id="KW-1185">Reference proteome</keyword>
<name>A0A915YBY0_9BACT</name>
<accession>A0A915YBY0</accession>
<dbReference type="KEGG" id="aup:AsAng_0009750"/>
<sequence>MNKNIIIIGMGENLSLGIAEKFGKEGFAIGMISRTAEKLKTLQDHLAQLGIRSEFEVADVSNSRQMLDALAKLQSKMGVITILQYNAVDFRTGHILSETIETLTNGFKISVANALMATQFLLTDLKSSKGAILLTGGMASHYPNPEVASASLGKAGLKSLASQLHQVLKKDGVYVGLLTISGWIQAMDEKYSPKRLAEEFWTMYQDKNQAEVLY</sequence>
<protein>
    <submittedName>
        <fullName evidence="1">SDR family NAD(P)-dependent oxidoreductase</fullName>
    </submittedName>
</protein>
<dbReference type="EMBL" id="AP026867">
    <property type="protein sequence ID" value="BDS10267.1"/>
    <property type="molecule type" value="Genomic_DNA"/>
</dbReference>
<dbReference type="SUPFAM" id="SSF51735">
    <property type="entry name" value="NAD(P)-binding Rossmann-fold domains"/>
    <property type="match status" value="1"/>
</dbReference>
<dbReference type="AlphaFoldDB" id="A0A915YBY0"/>
<dbReference type="Proteomes" id="UP001060919">
    <property type="component" value="Chromosome"/>
</dbReference>
<reference evidence="1" key="1">
    <citation type="submission" date="2022-09" db="EMBL/GenBank/DDBJ databases">
        <title>Aureispira anguillicida sp. nov., isolated from Leptocephalus of Japanese eel Anguilla japonica.</title>
        <authorList>
            <person name="Yuasa K."/>
            <person name="Mekata T."/>
            <person name="Ikunari K."/>
        </authorList>
    </citation>
    <scope>NUCLEOTIDE SEQUENCE</scope>
    <source>
        <strain evidence="1">EL160426</strain>
    </source>
</reference>
<evidence type="ECO:0000313" key="2">
    <source>
        <dbReference type="Proteomes" id="UP001060919"/>
    </source>
</evidence>
<dbReference type="Gene3D" id="3.40.50.720">
    <property type="entry name" value="NAD(P)-binding Rossmann-like Domain"/>
    <property type="match status" value="1"/>
</dbReference>
<dbReference type="PANTHER" id="PTHR43431">
    <property type="entry name" value="OXIDOREDUCTASE, SHORT CHAIN DEHYDROGENASE/REDUCTASE FAMILY (AFU_ORTHOLOGUE AFUA_5G14000)"/>
    <property type="match status" value="1"/>
</dbReference>
<dbReference type="InterPro" id="IPR036291">
    <property type="entry name" value="NAD(P)-bd_dom_sf"/>
</dbReference>
<organism evidence="1 2">
    <name type="scientific">Aureispira anguillae</name>
    <dbReference type="NCBI Taxonomy" id="2864201"/>
    <lineage>
        <taxon>Bacteria</taxon>
        <taxon>Pseudomonadati</taxon>
        <taxon>Bacteroidota</taxon>
        <taxon>Saprospiria</taxon>
        <taxon>Saprospirales</taxon>
        <taxon>Saprospiraceae</taxon>
        <taxon>Aureispira</taxon>
    </lineage>
</organism>
<dbReference type="PANTHER" id="PTHR43431:SF1">
    <property type="entry name" value="OS08G0476300 PROTEIN"/>
    <property type="match status" value="1"/>
</dbReference>
<dbReference type="Pfam" id="PF00106">
    <property type="entry name" value="adh_short"/>
    <property type="match status" value="1"/>
</dbReference>
<dbReference type="InterPro" id="IPR002347">
    <property type="entry name" value="SDR_fam"/>
</dbReference>
<proteinExistence type="predicted"/>
<evidence type="ECO:0000313" key="1">
    <source>
        <dbReference type="EMBL" id="BDS10267.1"/>
    </source>
</evidence>
<gene>
    <name evidence="1" type="ORF">AsAng_0009750</name>
</gene>